<dbReference type="PANTHER" id="PTHR44083">
    <property type="entry name" value="TOPLESS-RELATED PROTEIN 1-RELATED"/>
    <property type="match status" value="1"/>
</dbReference>
<protein>
    <submittedName>
        <fullName evidence="1">Putative transcription factor WD40-like family</fullName>
    </submittedName>
</protein>
<gene>
    <name evidence="1" type="ORF">MtrunA17_Chr2g0310461</name>
</gene>
<accession>A0A396JDQ6</accession>
<dbReference type="InterPro" id="IPR036322">
    <property type="entry name" value="WD40_repeat_dom_sf"/>
</dbReference>
<dbReference type="InterPro" id="IPR015943">
    <property type="entry name" value="WD40/YVTN_repeat-like_dom_sf"/>
</dbReference>
<evidence type="ECO:0000313" key="1">
    <source>
        <dbReference type="EMBL" id="RHN74443.1"/>
    </source>
</evidence>
<dbReference type="PANTHER" id="PTHR44083:SF43">
    <property type="entry name" value="TRANSDUCIN FAMILY PROTEIN_WD-40 REPEAT PROTEIN"/>
    <property type="match status" value="1"/>
</dbReference>
<dbReference type="GO" id="GO:0006355">
    <property type="term" value="P:regulation of DNA-templated transcription"/>
    <property type="evidence" value="ECO:0007669"/>
    <property type="project" value="InterPro"/>
</dbReference>
<dbReference type="InterPro" id="IPR027728">
    <property type="entry name" value="Topless_fam"/>
</dbReference>
<dbReference type="SMART" id="SM00320">
    <property type="entry name" value="WD40"/>
    <property type="match status" value="4"/>
</dbReference>
<dbReference type="Proteomes" id="UP000265566">
    <property type="component" value="Chromosome 2"/>
</dbReference>
<proteinExistence type="predicted"/>
<dbReference type="AlphaFoldDB" id="A0A396JDQ6"/>
<dbReference type="SUPFAM" id="SSF50978">
    <property type="entry name" value="WD40 repeat-like"/>
    <property type="match status" value="1"/>
</dbReference>
<organism evidence="1 2">
    <name type="scientific">Medicago truncatula</name>
    <name type="common">Barrel medic</name>
    <name type="synonym">Medicago tribuloides</name>
    <dbReference type="NCBI Taxonomy" id="3880"/>
    <lineage>
        <taxon>Eukaryota</taxon>
        <taxon>Viridiplantae</taxon>
        <taxon>Streptophyta</taxon>
        <taxon>Embryophyta</taxon>
        <taxon>Tracheophyta</taxon>
        <taxon>Spermatophyta</taxon>
        <taxon>Magnoliopsida</taxon>
        <taxon>eudicotyledons</taxon>
        <taxon>Gunneridae</taxon>
        <taxon>Pentapetalae</taxon>
        <taxon>rosids</taxon>
        <taxon>fabids</taxon>
        <taxon>Fabales</taxon>
        <taxon>Fabaceae</taxon>
        <taxon>Papilionoideae</taxon>
        <taxon>50 kb inversion clade</taxon>
        <taxon>NPAAA clade</taxon>
        <taxon>Hologalegina</taxon>
        <taxon>IRL clade</taxon>
        <taxon>Trifolieae</taxon>
        <taxon>Medicago</taxon>
    </lineage>
</organism>
<comment type="caution">
    <text evidence="1">The sequence shown here is derived from an EMBL/GenBank/DDBJ whole genome shotgun (WGS) entry which is preliminary data.</text>
</comment>
<evidence type="ECO:0000313" key="2">
    <source>
        <dbReference type="Proteomes" id="UP000265566"/>
    </source>
</evidence>
<dbReference type="Pfam" id="PF00400">
    <property type="entry name" value="WD40"/>
    <property type="match status" value="2"/>
</dbReference>
<dbReference type="InterPro" id="IPR001680">
    <property type="entry name" value="WD40_rpt"/>
</dbReference>
<name>A0A396JDQ6_MEDTR</name>
<reference evidence="2" key="1">
    <citation type="journal article" date="2018" name="Nat. Plants">
        <title>Whole-genome landscape of Medicago truncatula symbiotic genes.</title>
        <authorList>
            <person name="Pecrix Y."/>
            <person name="Staton S.E."/>
            <person name="Sallet E."/>
            <person name="Lelandais-Briere C."/>
            <person name="Moreau S."/>
            <person name="Carrere S."/>
            <person name="Blein T."/>
            <person name="Jardinaud M.F."/>
            <person name="Latrasse D."/>
            <person name="Zouine M."/>
            <person name="Zahm M."/>
            <person name="Kreplak J."/>
            <person name="Mayjonade B."/>
            <person name="Satge C."/>
            <person name="Perez M."/>
            <person name="Cauet S."/>
            <person name="Marande W."/>
            <person name="Chantry-Darmon C."/>
            <person name="Lopez-Roques C."/>
            <person name="Bouchez O."/>
            <person name="Berard A."/>
            <person name="Debelle F."/>
            <person name="Munos S."/>
            <person name="Bendahmane A."/>
            <person name="Berges H."/>
            <person name="Niebel A."/>
            <person name="Buitink J."/>
            <person name="Frugier F."/>
            <person name="Benhamed M."/>
            <person name="Crespi M."/>
            <person name="Gouzy J."/>
            <person name="Gamas P."/>
        </authorList>
    </citation>
    <scope>NUCLEOTIDE SEQUENCE [LARGE SCALE GENOMIC DNA]</scope>
    <source>
        <strain evidence="2">cv. Jemalong A17</strain>
    </source>
</reference>
<dbReference type="Gramene" id="rna10517">
    <property type="protein sequence ID" value="RHN74443.1"/>
    <property type="gene ID" value="gene10517"/>
</dbReference>
<dbReference type="EMBL" id="PSQE01000002">
    <property type="protein sequence ID" value="RHN74443.1"/>
    <property type="molecule type" value="Genomic_DNA"/>
</dbReference>
<sequence length="368" mass="40752">MFVCVSTPLSNSLNTPLVGSISKLSFTLNTPLAPMDYQSNDRVQQLRPLLAAESVEKHYSIGTSLQAGQVASTVTPQPSPRLFDEIPRTVVWELNQGSTVKSMEFHPTNHSILAVGCENGEISLWEARMKEKLISKSFNIWNLSNCSVKFQTENPKELSVIRITWSPDASYIVSNGLQQHLEINAHDGGVNDLAFSFPKNQLCVVSCGDDKLIKKIFSFEGHVAPVCLVVPHSKRNILFLFSTSIDGKIRVWLFENKSLMVEYDTPGKCSTTPICSSDGTRLFSCGTTTEGDCFLAEWDEDDGVVKRTYSGLRTKYVGMVQFDTAKSRYLAVGADNQIKFWDVDIINVLISTDADGGLSLLNAMLFNK</sequence>
<dbReference type="Gene3D" id="2.130.10.10">
    <property type="entry name" value="YVTN repeat-like/Quinoprotein amine dehydrogenase"/>
    <property type="match status" value="2"/>
</dbReference>